<evidence type="ECO:0000256" key="1">
    <source>
        <dbReference type="SAM" id="SignalP"/>
    </source>
</evidence>
<evidence type="ECO:0000313" key="3">
    <source>
        <dbReference type="EMBL" id="GEP97401.1"/>
    </source>
</evidence>
<dbReference type="Pfam" id="PF00801">
    <property type="entry name" value="PKD"/>
    <property type="match status" value="1"/>
</dbReference>
<protein>
    <recommendedName>
        <fullName evidence="2">PKD domain-containing protein</fullName>
    </recommendedName>
</protein>
<dbReference type="InterPro" id="IPR000601">
    <property type="entry name" value="PKD_dom"/>
</dbReference>
<evidence type="ECO:0000313" key="4">
    <source>
        <dbReference type="Proteomes" id="UP000321436"/>
    </source>
</evidence>
<accession>A0A512RNZ0</accession>
<feature type="domain" description="PKD" evidence="2">
    <location>
        <begin position="49"/>
        <end position="103"/>
    </location>
</feature>
<feature type="signal peptide" evidence="1">
    <location>
        <begin position="1"/>
        <end position="20"/>
    </location>
</feature>
<reference evidence="3 4" key="1">
    <citation type="submission" date="2019-07" db="EMBL/GenBank/DDBJ databases">
        <title>Whole genome shotgun sequence of Chitinophaga cymbidii NBRC 109752.</title>
        <authorList>
            <person name="Hosoyama A."/>
            <person name="Uohara A."/>
            <person name="Ohji S."/>
            <person name="Ichikawa N."/>
        </authorList>
    </citation>
    <scope>NUCLEOTIDE SEQUENCE [LARGE SCALE GENOMIC DNA]</scope>
    <source>
        <strain evidence="3 4">NBRC 109752</strain>
    </source>
</reference>
<dbReference type="InterPro" id="IPR035986">
    <property type="entry name" value="PKD_dom_sf"/>
</dbReference>
<dbReference type="SUPFAM" id="SSF49299">
    <property type="entry name" value="PKD domain"/>
    <property type="match status" value="1"/>
</dbReference>
<dbReference type="Gene3D" id="2.60.40.10">
    <property type="entry name" value="Immunoglobulins"/>
    <property type="match status" value="1"/>
</dbReference>
<feature type="chain" id="PRO_5021994948" description="PKD domain-containing protein" evidence="1">
    <location>
        <begin position="21"/>
        <end position="276"/>
    </location>
</feature>
<keyword evidence="1" id="KW-0732">Signal</keyword>
<dbReference type="Proteomes" id="UP000321436">
    <property type="component" value="Unassembled WGS sequence"/>
</dbReference>
<proteinExistence type="predicted"/>
<dbReference type="EMBL" id="BKAU01000004">
    <property type="protein sequence ID" value="GEP97401.1"/>
    <property type="molecule type" value="Genomic_DNA"/>
</dbReference>
<dbReference type="PROSITE" id="PS51257">
    <property type="entry name" value="PROKAR_LIPOPROTEIN"/>
    <property type="match status" value="1"/>
</dbReference>
<dbReference type="OrthoDB" id="1150003at2"/>
<dbReference type="PROSITE" id="PS50093">
    <property type="entry name" value="PKD"/>
    <property type="match status" value="1"/>
</dbReference>
<evidence type="ECO:0000259" key="2">
    <source>
        <dbReference type="PROSITE" id="PS50093"/>
    </source>
</evidence>
<dbReference type="AlphaFoldDB" id="A0A512RNZ0"/>
<gene>
    <name evidence="3" type="ORF">CCY01nite_36610</name>
</gene>
<name>A0A512RNZ0_9BACT</name>
<sequence length="276" mass="28939">MRSLYIIGCALLFAACSPEASTTPLHPIPEATFSATPLPDNANKIVVKSTTPGGFLWLWNFGTNGTARREQDTLSFSKKGEYTIQLTVFTQGGYATTAQKVNIANDMPAVDILKGGDMSAGSETFWPLLNTGGTQTTIVVADGVLKFSSAGGTNGAVYQAITVKKGREYTFAADIKGGGAVETWFEVIFGTTAPEQGKDYSGTTLIAMNTWAGCGNMPFNGAFVGIGCEGVGKSDGKIKFDKDGTVYMVIKGGSTGAGTMGPDGITLDNVQFLEEQ</sequence>
<dbReference type="InterPro" id="IPR013783">
    <property type="entry name" value="Ig-like_fold"/>
</dbReference>
<dbReference type="RefSeq" id="WP_146864926.1">
    <property type="nucleotide sequence ID" value="NZ_BKAU01000004.1"/>
</dbReference>
<comment type="caution">
    <text evidence="3">The sequence shown here is derived from an EMBL/GenBank/DDBJ whole genome shotgun (WGS) entry which is preliminary data.</text>
</comment>
<keyword evidence="4" id="KW-1185">Reference proteome</keyword>
<organism evidence="3 4">
    <name type="scientific">Chitinophaga cymbidii</name>
    <dbReference type="NCBI Taxonomy" id="1096750"/>
    <lineage>
        <taxon>Bacteria</taxon>
        <taxon>Pseudomonadati</taxon>
        <taxon>Bacteroidota</taxon>
        <taxon>Chitinophagia</taxon>
        <taxon>Chitinophagales</taxon>
        <taxon>Chitinophagaceae</taxon>
        <taxon>Chitinophaga</taxon>
    </lineage>
</organism>
<dbReference type="CDD" id="cd00146">
    <property type="entry name" value="PKD"/>
    <property type="match status" value="1"/>
</dbReference>